<evidence type="ECO:0000256" key="3">
    <source>
        <dbReference type="ARBA" id="ARBA00022448"/>
    </source>
</evidence>
<dbReference type="GO" id="GO:0008324">
    <property type="term" value="F:monoatomic cation transmembrane transporter activity"/>
    <property type="evidence" value="ECO:0007669"/>
    <property type="project" value="InterPro"/>
</dbReference>
<feature type="transmembrane region" description="Helical" evidence="7">
    <location>
        <begin position="12"/>
        <end position="35"/>
    </location>
</feature>
<dbReference type="InterPro" id="IPR027470">
    <property type="entry name" value="Cation_efflux_CTD"/>
</dbReference>
<dbReference type="NCBIfam" id="TIGR01297">
    <property type="entry name" value="CDF"/>
    <property type="match status" value="1"/>
</dbReference>
<protein>
    <submittedName>
        <fullName evidence="11">Ferrous-iron efflux pump FieF</fullName>
    </submittedName>
</protein>
<keyword evidence="3" id="KW-0813">Transport</keyword>
<dbReference type="InterPro" id="IPR036837">
    <property type="entry name" value="Cation_efflux_CTD_sf"/>
</dbReference>
<keyword evidence="5 7" id="KW-1133">Transmembrane helix</keyword>
<dbReference type="Pfam" id="PF02579">
    <property type="entry name" value="Nitro_FeMo-Co"/>
    <property type="match status" value="1"/>
</dbReference>
<feature type="transmembrane region" description="Helical" evidence="7">
    <location>
        <begin position="112"/>
        <end position="133"/>
    </location>
</feature>
<dbReference type="GO" id="GO:0016020">
    <property type="term" value="C:membrane"/>
    <property type="evidence" value="ECO:0007669"/>
    <property type="project" value="UniProtKB-SubCell"/>
</dbReference>
<dbReference type="EMBL" id="MT631535">
    <property type="protein sequence ID" value="QNO53266.1"/>
    <property type="molecule type" value="Genomic_DNA"/>
</dbReference>
<dbReference type="PANTHER" id="PTHR43840">
    <property type="entry name" value="MITOCHONDRIAL METAL TRANSPORTER 1-RELATED"/>
    <property type="match status" value="1"/>
</dbReference>
<dbReference type="InterPro" id="IPR002524">
    <property type="entry name" value="Cation_efflux"/>
</dbReference>
<evidence type="ECO:0000259" key="10">
    <source>
        <dbReference type="Pfam" id="PF16916"/>
    </source>
</evidence>
<evidence type="ECO:0000256" key="1">
    <source>
        <dbReference type="ARBA" id="ARBA00004141"/>
    </source>
</evidence>
<dbReference type="InterPro" id="IPR058533">
    <property type="entry name" value="Cation_efflux_TM"/>
</dbReference>
<evidence type="ECO:0000259" key="9">
    <source>
        <dbReference type="Pfam" id="PF02579"/>
    </source>
</evidence>
<gene>
    <name evidence="11" type="primary">fieF</name>
    <name evidence="11" type="ORF">BKBCGLBC_00027</name>
</gene>
<keyword evidence="4 7" id="KW-0812">Transmembrane</keyword>
<name>A0A7G9YZ32_9EURY</name>
<proteinExistence type="inferred from homology"/>
<comment type="similarity">
    <text evidence="2">Belongs to the cation diffusion facilitator (CDF) transporter (TC 2.A.4) family.</text>
</comment>
<dbReference type="Gene3D" id="1.20.1510.10">
    <property type="entry name" value="Cation efflux protein transmembrane domain"/>
    <property type="match status" value="1"/>
</dbReference>
<accession>A0A7G9YZ32</accession>
<evidence type="ECO:0000256" key="2">
    <source>
        <dbReference type="ARBA" id="ARBA00008114"/>
    </source>
</evidence>
<dbReference type="Pfam" id="PF01545">
    <property type="entry name" value="Cation_efflux"/>
    <property type="match status" value="1"/>
</dbReference>
<dbReference type="SUPFAM" id="SSF53146">
    <property type="entry name" value="Nitrogenase accessory factor-like"/>
    <property type="match status" value="1"/>
</dbReference>
<evidence type="ECO:0000259" key="8">
    <source>
        <dbReference type="Pfam" id="PF01545"/>
    </source>
</evidence>
<evidence type="ECO:0000256" key="4">
    <source>
        <dbReference type="ARBA" id="ARBA00022692"/>
    </source>
</evidence>
<dbReference type="SUPFAM" id="SSF160240">
    <property type="entry name" value="Cation efflux protein cytoplasmic domain-like"/>
    <property type="match status" value="1"/>
</dbReference>
<dbReference type="InterPro" id="IPR036105">
    <property type="entry name" value="DiNase_FeMo-co_biosyn_sf"/>
</dbReference>
<reference evidence="11" key="1">
    <citation type="submission" date="2020-06" db="EMBL/GenBank/DDBJ databases">
        <title>Unique genomic features of the anaerobic methanotrophic archaea.</title>
        <authorList>
            <person name="Chadwick G.L."/>
            <person name="Skennerton C.T."/>
            <person name="Laso-Perez R."/>
            <person name="Leu A.O."/>
            <person name="Speth D.R."/>
            <person name="Yu H."/>
            <person name="Morgan-Lang C."/>
            <person name="Hatzenpichler R."/>
            <person name="Goudeau D."/>
            <person name="Malmstrom R."/>
            <person name="Brazelton W.J."/>
            <person name="Woyke T."/>
            <person name="Hallam S.J."/>
            <person name="Tyson G.W."/>
            <person name="Wegener G."/>
            <person name="Boetius A."/>
            <person name="Orphan V."/>
        </authorList>
    </citation>
    <scope>NUCLEOTIDE SEQUENCE</scope>
</reference>
<dbReference type="Pfam" id="PF16916">
    <property type="entry name" value="ZT_dimer"/>
    <property type="match status" value="1"/>
</dbReference>
<keyword evidence="6 7" id="KW-0472">Membrane</keyword>
<dbReference type="SUPFAM" id="SSF161111">
    <property type="entry name" value="Cation efflux protein transmembrane domain-like"/>
    <property type="match status" value="1"/>
</dbReference>
<feature type="domain" description="Cation efflux protein cytoplasmic" evidence="10">
    <location>
        <begin position="208"/>
        <end position="284"/>
    </location>
</feature>
<dbReference type="InterPro" id="IPR050291">
    <property type="entry name" value="CDF_Transporter"/>
</dbReference>
<dbReference type="PANTHER" id="PTHR43840:SF15">
    <property type="entry name" value="MITOCHONDRIAL METAL TRANSPORTER 1-RELATED"/>
    <property type="match status" value="1"/>
</dbReference>
<evidence type="ECO:0000256" key="7">
    <source>
        <dbReference type="SAM" id="Phobius"/>
    </source>
</evidence>
<dbReference type="AlphaFoldDB" id="A0A7G9YZ32"/>
<dbReference type="InterPro" id="IPR003731">
    <property type="entry name" value="Di-Nase_FeMo-co_biosynth"/>
</dbReference>
<evidence type="ECO:0000256" key="5">
    <source>
        <dbReference type="ARBA" id="ARBA00022989"/>
    </source>
</evidence>
<feature type="domain" description="Dinitrogenase iron-molybdenum cofactor biosynthesis" evidence="9">
    <location>
        <begin position="302"/>
        <end position="398"/>
    </location>
</feature>
<feature type="domain" description="Cation efflux protein transmembrane" evidence="8">
    <location>
        <begin position="12"/>
        <end position="203"/>
    </location>
</feature>
<organism evidence="11">
    <name type="scientific">Candidatus Methanophagaceae archaeon ANME-1 ERB6</name>
    <dbReference type="NCBI Taxonomy" id="2759912"/>
    <lineage>
        <taxon>Archaea</taxon>
        <taxon>Methanobacteriati</taxon>
        <taxon>Methanobacteriota</taxon>
        <taxon>Stenosarchaea group</taxon>
        <taxon>Methanomicrobia</taxon>
        <taxon>Candidatus Methanophagales</taxon>
        <taxon>Candidatus Methanophagaceae</taxon>
    </lineage>
</organism>
<feature type="transmembrane region" description="Helical" evidence="7">
    <location>
        <begin position="79"/>
        <end position="100"/>
    </location>
</feature>
<dbReference type="InterPro" id="IPR027469">
    <property type="entry name" value="Cation_efflux_TMD_sf"/>
</dbReference>
<sequence>MIRLGRDKKAALVSIVVTAFLAVIKYSIGILSGSIALVADAVHSLTDVISSIGVFLGLKISSRKPTEAFPYGFYKAENIASLLLALAIFYAGYEIILSSVEKFEEVVLTDVPIAISAALASLVFTLLLSSYKLKVGRETKSPSLVADGKHTRTDVYASAVVLAGILGNYLGFYSLDPIAGILVAVFIFKSGYEILKDSIKVLLDASIDYESLHRIREVASEAHGVRKIRSMKARSSGKFVFVELEIETNLRDLERAHHLSDKIEEKIKSEMKNVDRVIVHVEPEEKEFIRYAVPCTEDNALQSRVSGHFGGAEYFCIFDMRTADNNLTDMRFIKNPFIGLEKMKGLRVAELLATKEIDKLVTKESIAKKSAFYVLEDAYVEFEETDADTIIEIIEKLKAKK</sequence>
<comment type="subcellular location">
    <subcellularLocation>
        <location evidence="1">Membrane</location>
        <topology evidence="1">Multi-pass membrane protein</topology>
    </subcellularLocation>
</comment>
<feature type="transmembrane region" description="Helical" evidence="7">
    <location>
        <begin position="41"/>
        <end position="58"/>
    </location>
</feature>
<evidence type="ECO:0000256" key="6">
    <source>
        <dbReference type="ARBA" id="ARBA00023136"/>
    </source>
</evidence>
<dbReference type="FunFam" id="1.20.1510.10:FF:000006">
    <property type="entry name" value="Divalent cation efflux transporter"/>
    <property type="match status" value="1"/>
</dbReference>
<dbReference type="Gene3D" id="3.30.70.1350">
    <property type="entry name" value="Cation efflux protein, cytoplasmic domain"/>
    <property type="match status" value="1"/>
</dbReference>
<dbReference type="Gene3D" id="3.30.420.130">
    <property type="entry name" value="Dinitrogenase iron-molybdenum cofactor biosynthesis domain"/>
    <property type="match status" value="1"/>
</dbReference>
<evidence type="ECO:0000313" key="11">
    <source>
        <dbReference type="EMBL" id="QNO53266.1"/>
    </source>
</evidence>